<feature type="domain" description="SIS" evidence="3">
    <location>
        <begin position="38"/>
        <end position="180"/>
    </location>
</feature>
<dbReference type="EMBL" id="LT598653">
    <property type="protein sequence ID" value="SBV32075.1"/>
    <property type="molecule type" value="Genomic_DNA"/>
</dbReference>
<dbReference type="InterPro" id="IPR035466">
    <property type="entry name" value="GlmS/AgaS_SIS"/>
</dbReference>
<dbReference type="GO" id="GO:0097367">
    <property type="term" value="F:carbohydrate derivative binding"/>
    <property type="evidence" value="ECO:0007669"/>
    <property type="project" value="InterPro"/>
</dbReference>
<dbReference type="CDD" id="cd05009">
    <property type="entry name" value="SIS_GlmS_GlmD_2"/>
    <property type="match status" value="1"/>
</dbReference>
<evidence type="ECO:0000313" key="4">
    <source>
        <dbReference type="EMBL" id="SBV32075.1"/>
    </source>
</evidence>
<dbReference type="InterPro" id="IPR035490">
    <property type="entry name" value="GlmS/FrlB_SIS"/>
</dbReference>
<dbReference type="InterPro" id="IPR046348">
    <property type="entry name" value="SIS_dom_sf"/>
</dbReference>
<dbReference type="PANTHER" id="PTHR10937">
    <property type="entry name" value="GLUCOSAMINE--FRUCTOSE-6-PHOSPHATE AMINOTRANSFERASE, ISOMERIZING"/>
    <property type="match status" value="1"/>
</dbReference>
<dbReference type="Gene3D" id="3.40.50.10490">
    <property type="entry name" value="Glucose-6-phosphate isomerase like protein, domain 1"/>
    <property type="match status" value="2"/>
</dbReference>
<organism evidence="4">
    <name type="scientific">uncultured Sphingopyxis sp</name>
    <dbReference type="NCBI Taxonomy" id="310581"/>
    <lineage>
        <taxon>Bacteria</taxon>
        <taxon>Pseudomonadati</taxon>
        <taxon>Pseudomonadota</taxon>
        <taxon>Alphaproteobacteria</taxon>
        <taxon>Sphingomonadales</taxon>
        <taxon>Sphingomonadaceae</taxon>
        <taxon>Sphingopyxis</taxon>
        <taxon>environmental samples</taxon>
    </lineage>
</organism>
<dbReference type="KEGG" id="sphu:SPPYR_0955"/>
<dbReference type="SUPFAM" id="SSF53697">
    <property type="entry name" value="SIS domain"/>
    <property type="match status" value="1"/>
</dbReference>
<dbReference type="Pfam" id="PF01380">
    <property type="entry name" value="SIS"/>
    <property type="match status" value="2"/>
</dbReference>
<name>A0A1Y5PTX0_9SPHN</name>
<dbReference type="PROSITE" id="PS51464">
    <property type="entry name" value="SIS"/>
    <property type="match status" value="2"/>
</dbReference>
<keyword evidence="1" id="KW-0032">Aminotransferase</keyword>
<dbReference type="CDD" id="cd05008">
    <property type="entry name" value="SIS_GlmS_GlmD_1"/>
    <property type="match status" value="1"/>
</dbReference>
<dbReference type="InterPro" id="IPR001347">
    <property type="entry name" value="SIS_dom"/>
</dbReference>
<dbReference type="AlphaFoldDB" id="A0A1Y5PTX0"/>
<sequence>MPNAATDGRTTLMEQEAGEAAAAVAAMLTANRDAFAAIGKRLRAAPPAAVVTCARGSSDHAATYAKYLIETMTGTPTASAALSIASLYDAPAVAGNRLCLAISQSGKSPDLLAAVEQQREAGAFVVALVNAGGSPLAGLADVVIPLSAGLERSVAATKSYIASLAAIAALVAAWAEDEALDAALTALPGQLEQAFALDWSPAVAAFRGATNLFVLGRGYGLGVAQEAALKFKETSALHAESFSAAEVRHGPMAIVGDAFHVLAFGGSDRAAASVRDAAAEFRGRGATVLLADAEGGDLPALVAHPATQPILMIQSFYRMASALALARGQDPDSPPHLNKVTETL</sequence>
<dbReference type="PANTHER" id="PTHR10937:SF8">
    <property type="entry name" value="AMINOTRANSFERASE-RELATED"/>
    <property type="match status" value="1"/>
</dbReference>
<protein>
    <submittedName>
        <fullName evidence="4">SIS domain protein</fullName>
    </submittedName>
</protein>
<feature type="domain" description="SIS" evidence="3">
    <location>
        <begin position="202"/>
        <end position="334"/>
    </location>
</feature>
<keyword evidence="1" id="KW-0808">Transferase</keyword>
<dbReference type="GO" id="GO:1901135">
    <property type="term" value="P:carbohydrate derivative metabolic process"/>
    <property type="evidence" value="ECO:0007669"/>
    <property type="project" value="InterPro"/>
</dbReference>
<gene>
    <name evidence="4" type="ORF">SPPYR_0955</name>
</gene>
<dbReference type="GO" id="GO:0008483">
    <property type="term" value="F:transaminase activity"/>
    <property type="evidence" value="ECO:0007669"/>
    <property type="project" value="UniProtKB-KW"/>
</dbReference>
<evidence type="ECO:0000256" key="1">
    <source>
        <dbReference type="ARBA" id="ARBA00022576"/>
    </source>
</evidence>
<evidence type="ECO:0000256" key="2">
    <source>
        <dbReference type="ARBA" id="ARBA00022737"/>
    </source>
</evidence>
<keyword evidence="2" id="KW-0677">Repeat</keyword>
<proteinExistence type="predicted"/>
<evidence type="ECO:0000259" key="3">
    <source>
        <dbReference type="PROSITE" id="PS51464"/>
    </source>
</evidence>
<reference evidence="4" key="1">
    <citation type="submission" date="2016-03" db="EMBL/GenBank/DDBJ databases">
        <authorList>
            <person name="Ploux O."/>
        </authorList>
    </citation>
    <scope>NUCLEOTIDE SEQUENCE</scope>
    <source>
        <strain evidence="4">UC10</strain>
    </source>
</reference>
<accession>A0A1Y5PTX0</accession>